<feature type="domain" description="GFO/IDH/MocA-like oxidoreductase" evidence="4">
    <location>
        <begin position="139"/>
        <end position="274"/>
    </location>
</feature>
<dbReference type="AlphaFoldDB" id="T5KJF2"/>
<dbReference type="GO" id="GO:0000166">
    <property type="term" value="F:nucleotide binding"/>
    <property type="evidence" value="ECO:0007669"/>
    <property type="project" value="InterPro"/>
</dbReference>
<dbReference type="Gene3D" id="3.40.50.720">
    <property type="entry name" value="NAD(P)-binding Rossmann-like Domain"/>
    <property type="match status" value="1"/>
</dbReference>
<dbReference type="RefSeq" id="WP_021199937.1">
    <property type="nucleotide sequence ID" value="NZ_ATAO01000188.1"/>
</dbReference>
<feature type="domain" description="Gfo/Idh/MocA-like oxidoreductase N-terminal" evidence="3">
    <location>
        <begin position="14"/>
        <end position="129"/>
    </location>
</feature>
<evidence type="ECO:0000256" key="1">
    <source>
        <dbReference type="ARBA" id="ARBA00023002"/>
    </source>
</evidence>
<dbReference type="Pfam" id="PF01408">
    <property type="entry name" value="GFO_IDH_MocA"/>
    <property type="match status" value="1"/>
</dbReference>
<dbReference type="Gene3D" id="3.30.360.10">
    <property type="entry name" value="Dihydrodipicolinate Reductase, domain 2"/>
    <property type="match status" value="1"/>
</dbReference>
<dbReference type="InterPro" id="IPR050463">
    <property type="entry name" value="Gfo/Idh/MocA_oxidrdct_glycsds"/>
</dbReference>
<dbReference type="EMBL" id="ATAO01000188">
    <property type="protein sequence ID" value="EQM76554.1"/>
    <property type="molecule type" value="Genomic_DNA"/>
</dbReference>
<organism evidence="5 6">
    <name type="scientific">Microbacterium maritypicum MF109</name>
    <dbReference type="NCBI Taxonomy" id="1333857"/>
    <lineage>
        <taxon>Bacteria</taxon>
        <taxon>Bacillati</taxon>
        <taxon>Actinomycetota</taxon>
        <taxon>Actinomycetes</taxon>
        <taxon>Micrococcales</taxon>
        <taxon>Microbacteriaceae</taxon>
        <taxon>Microbacterium</taxon>
    </lineage>
</organism>
<dbReference type="PANTHER" id="PTHR43818">
    <property type="entry name" value="BCDNA.GH03377"/>
    <property type="match status" value="1"/>
</dbReference>
<dbReference type="GO" id="GO:0016491">
    <property type="term" value="F:oxidoreductase activity"/>
    <property type="evidence" value="ECO:0007669"/>
    <property type="project" value="UniProtKB-KW"/>
</dbReference>
<keyword evidence="2" id="KW-0520">NAD</keyword>
<dbReference type="InterPro" id="IPR036291">
    <property type="entry name" value="NAD(P)-bd_dom_sf"/>
</dbReference>
<evidence type="ECO:0000313" key="6">
    <source>
        <dbReference type="Proteomes" id="UP000016033"/>
    </source>
</evidence>
<evidence type="ECO:0000313" key="5">
    <source>
        <dbReference type="EMBL" id="EQM76554.1"/>
    </source>
</evidence>
<evidence type="ECO:0000259" key="3">
    <source>
        <dbReference type="Pfam" id="PF01408"/>
    </source>
</evidence>
<dbReference type="InterPro" id="IPR000683">
    <property type="entry name" value="Gfo/Idh/MocA-like_OxRdtase_N"/>
</dbReference>
<evidence type="ECO:0000256" key="2">
    <source>
        <dbReference type="ARBA" id="ARBA00023027"/>
    </source>
</evidence>
<gene>
    <name evidence="5" type="ORF">L687_18010</name>
</gene>
<dbReference type="InterPro" id="IPR055170">
    <property type="entry name" value="GFO_IDH_MocA-like_dom"/>
</dbReference>
<proteinExistence type="predicted"/>
<protein>
    <submittedName>
        <fullName evidence="5">Uncharacterized protein</fullName>
    </submittedName>
</protein>
<keyword evidence="1" id="KW-0560">Oxidoreductase</keyword>
<dbReference type="PANTHER" id="PTHR43818:SF11">
    <property type="entry name" value="BCDNA.GH03377"/>
    <property type="match status" value="1"/>
</dbReference>
<comment type="caution">
    <text evidence="5">The sequence shown here is derived from an EMBL/GenBank/DDBJ whole genome shotgun (WGS) entry which is preliminary data.</text>
</comment>
<reference evidence="5 6" key="1">
    <citation type="journal article" date="2013" name="Genome Announc.">
        <title>Whole-genome sequences of five oyster-associated bacteria show potential for crude oil hydrocarbon degradation.</title>
        <authorList>
            <person name="Chauhan A."/>
            <person name="Green S."/>
            <person name="Pathak A."/>
            <person name="Thomas J."/>
            <person name="Venkatramanan R."/>
        </authorList>
    </citation>
    <scope>NUCLEOTIDE SEQUENCE [LARGE SCALE GENOMIC DNA]</scope>
    <source>
        <strain evidence="5 6">MF109</strain>
    </source>
</reference>
<dbReference type="Pfam" id="PF22725">
    <property type="entry name" value="GFO_IDH_MocA_C3"/>
    <property type="match status" value="1"/>
</dbReference>
<dbReference type="Proteomes" id="UP000016033">
    <property type="component" value="Unassembled WGS sequence"/>
</dbReference>
<dbReference type="SUPFAM" id="SSF51735">
    <property type="entry name" value="NAD(P)-binding Rossmann-fold domains"/>
    <property type="match status" value="1"/>
</dbReference>
<name>T5KJF2_MICMQ</name>
<dbReference type="PATRIC" id="fig|1333857.3.peg.1973"/>
<sequence length="384" mass="40424">MAVGTRSFGDGPVGVGIIGAGNISDQYLSNLTTFPDVRVLAIGDLLEDRAQAQAEKYGVPRSGGVDAVLADPEIDIVVNLTIPAVHVEVSEAIIAAGKHVWTEKPIGVSREESRRLLEKADAAGLRIGVAPDTVLGPGVQTAKRAIARGDIGRPLFAQTTFQWSGPEIFHPNPAFLYAKGAGPLLDMGPYYVSALVHVFGPVASVAALGLQGTPTRRVQVGELAGQEFPVEIPSTLSVLMDFEQGGQGQSVYSTDSPVIRQGIVEITGTEGTIVIPDPNTFGGAISITRPLTRLFIPPEPVQQDIIDVEQEGVLSGRGVGLLDMARSIAAGRPHVATGEFGYHVLDTLLSIEEAAESRSFVDVESTLDQVGSIASDFDPFEATL</sequence>
<accession>T5KJF2</accession>
<dbReference type="SUPFAM" id="SSF55347">
    <property type="entry name" value="Glyceraldehyde-3-phosphate dehydrogenase-like, C-terminal domain"/>
    <property type="match status" value="1"/>
</dbReference>
<evidence type="ECO:0000259" key="4">
    <source>
        <dbReference type="Pfam" id="PF22725"/>
    </source>
</evidence>